<proteinExistence type="predicted"/>
<organism evidence="2 3">
    <name type="scientific">Halorubrum tibetense</name>
    <dbReference type="NCBI Taxonomy" id="175631"/>
    <lineage>
        <taxon>Archaea</taxon>
        <taxon>Methanobacteriati</taxon>
        <taxon>Methanobacteriota</taxon>
        <taxon>Stenosarchaea group</taxon>
        <taxon>Halobacteria</taxon>
        <taxon>Halobacteriales</taxon>
        <taxon>Haloferacaceae</taxon>
        <taxon>Halorubrum</taxon>
    </lineage>
</organism>
<evidence type="ECO:0000313" key="3">
    <source>
        <dbReference type="Proteomes" id="UP001596442"/>
    </source>
</evidence>
<protein>
    <recommendedName>
        <fullName evidence="1">DUF7124 domain-containing protein</fullName>
    </recommendedName>
</protein>
<dbReference type="InterPro" id="IPR055548">
    <property type="entry name" value="DUF7124"/>
</dbReference>
<accession>A0ABD5SB72</accession>
<dbReference type="Proteomes" id="UP001596442">
    <property type="component" value="Unassembled WGS sequence"/>
</dbReference>
<dbReference type="RefSeq" id="WP_379781870.1">
    <property type="nucleotide sequence ID" value="NZ_JBHSWW010000156.1"/>
</dbReference>
<name>A0ABD5SB72_9EURY</name>
<reference evidence="2 3" key="1">
    <citation type="journal article" date="2019" name="Int. J. Syst. Evol. Microbiol.">
        <title>The Global Catalogue of Microorganisms (GCM) 10K type strain sequencing project: providing services to taxonomists for standard genome sequencing and annotation.</title>
        <authorList>
            <consortium name="The Broad Institute Genomics Platform"/>
            <consortium name="The Broad Institute Genome Sequencing Center for Infectious Disease"/>
            <person name="Wu L."/>
            <person name="Ma J."/>
        </authorList>
    </citation>
    <scope>NUCLEOTIDE SEQUENCE [LARGE SCALE GENOMIC DNA]</scope>
    <source>
        <strain evidence="2 3">CGMCC 1.3239</strain>
    </source>
</reference>
<feature type="domain" description="DUF7124" evidence="1">
    <location>
        <begin position="14"/>
        <end position="123"/>
    </location>
</feature>
<gene>
    <name evidence="2" type="ORF">ACFQEU_10425</name>
</gene>
<dbReference type="Pfam" id="PF23439">
    <property type="entry name" value="DUF7124"/>
    <property type="match status" value="1"/>
</dbReference>
<sequence length="150" mass="16608">MSVVTTDPDSGGELTLLFSLGAVRSLSDPAAAVTDAREWSRYVGVIANDANAVDRFCRRHGIENDYALRDWDKTVTTGEIREATDTPRHVFVGTSDADRRLATDTGWEYRSIEEAAEKAGWTLGDPADRVTDTDAGPFERIRRWIHGLLP</sequence>
<evidence type="ECO:0000259" key="1">
    <source>
        <dbReference type="Pfam" id="PF23439"/>
    </source>
</evidence>
<evidence type="ECO:0000313" key="2">
    <source>
        <dbReference type="EMBL" id="MFC6753875.1"/>
    </source>
</evidence>
<comment type="caution">
    <text evidence="2">The sequence shown here is derived from an EMBL/GenBank/DDBJ whole genome shotgun (WGS) entry which is preliminary data.</text>
</comment>
<keyword evidence="3" id="KW-1185">Reference proteome</keyword>
<dbReference type="EMBL" id="JBHSWW010000156">
    <property type="protein sequence ID" value="MFC6753875.1"/>
    <property type="molecule type" value="Genomic_DNA"/>
</dbReference>
<dbReference type="AlphaFoldDB" id="A0ABD5SB72"/>